<dbReference type="EMBL" id="JAVDQF010000001">
    <property type="protein sequence ID" value="MDR6268901.1"/>
    <property type="molecule type" value="Genomic_DNA"/>
</dbReference>
<gene>
    <name evidence="1" type="ORF">JOE69_001139</name>
</gene>
<sequence>MNMCQCSRPTQNLICNICLDTDTHSLRNLLIDIPELLAELGTTTAKQDVTNHTAGTGHAYGSRPPINHDSYMLEVELQHLLLVMWLATGHEGTYSSALEAVHAVLGRFDRLATYQGVQSLKTQLTDAKARAERLIVGSTTRVIVGECECGTTLTADEDQQETTCGTCSQVYEVDAYRRDRVLSALGAEDRLYRAAEAVRLLNRNGVRVTTKDLENWAKHQHITPADTDSKGRKLYALHTIYAHTKTA</sequence>
<reference evidence="1 2" key="1">
    <citation type="submission" date="2023-07" db="EMBL/GenBank/DDBJ databases">
        <title>Sequencing the genomes of 1000 actinobacteria strains.</title>
        <authorList>
            <person name="Klenk H.-P."/>
        </authorList>
    </citation>
    <scope>NUCLEOTIDE SEQUENCE [LARGE SCALE GENOMIC DNA]</scope>
    <source>
        <strain evidence="1 2">DSM 14555</strain>
    </source>
</reference>
<comment type="caution">
    <text evidence="1">The sequence shown here is derived from an EMBL/GenBank/DDBJ whole genome shotgun (WGS) entry which is preliminary data.</text>
</comment>
<protein>
    <submittedName>
        <fullName evidence="1">Uncharacterized protein</fullName>
    </submittedName>
</protein>
<accession>A0ABU1J901</accession>
<dbReference type="Proteomes" id="UP001185069">
    <property type="component" value="Unassembled WGS sequence"/>
</dbReference>
<name>A0ABU1J901_9MICC</name>
<organism evidence="1 2">
    <name type="scientific">Arthrobacter russicus</name>
    <dbReference type="NCBI Taxonomy" id="172040"/>
    <lineage>
        <taxon>Bacteria</taxon>
        <taxon>Bacillati</taxon>
        <taxon>Actinomycetota</taxon>
        <taxon>Actinomycetes</taxon>
        <taxon>Micrococcales</taxon>
        <taxon>Micrococcaceae</taxon>
        <taxon>Arthrobacter</taxon>
    </lineage>
</organism>
<evidence type="ECO:0000313" key="1">
    <source>
        <dbReference type="EMBL" id="MDR6268901.1"/>
    </source>
</evidence>
<proteinExistence type="predicted"/>
<evidence type="ECO:0000313" key="2">
    <source>
        <dbReference type="Proteomes" id="UP001185069"/>
    </source>
</evidence>
<dbReference type="RefSeq" id="WP_309796822.1">
    <property type="nucleotide sequence ID" value="NZ_BAAAHY010000013.1"/>
</dbReference>
<keyword evidence="2" id="KW-1185">Reference proteome</keyword>